<proteinExistence type="predicted"/>
<evidence type="ECO:0000313" key="2">
    <source>
        <dbReference type="EMBL" id="MEQ2562947.1"/>
    </source>
</evidence>
<accession>A0ABV1HKV4</accession>
<dbReference type="InterPro" id="IPR025923">
    <property type="entry name" value="YodL-like_dom"/>
</dbReference>
<name>A0ABV1HKV4_9FIRM</name>
<organism evidence="2 3">
    <name type="scientific">Ventrimonas faecis</name>
    <dbReference type="NCBI Taxonomy" id="3133170"/>
    <lineage>
        <taxon>Bacteria</taxon>
        <taxon>Bacillati</taxon>
        <taxon>Bacillota</taxon>
        <taxon>Clostridia</taxon>
        <taxon>Lachnospirales</taxon>
        <taxon>Lachnospiraceae</taxon>
        <taxon>Ventrimonas</taxon>
    </lineage>
</organism>
<reference evidence="2 3" key="1">
    <citation type="submission" date="2024-03" db="EMBL/GenBank/DDBJ databases">
        <title>Human intestinal bacterial collection.</title>
        <authorList>
            <person name="Pauvert C."/>
            <person name="Hitch T.C.A."/>
            <person name="Clavel T."/>
        </authorList>
    </citation>
    <scope>NUCLEOTIDE SEQUENCE [LARGE SCALE GENOMIC DNA]</scope>
    <source>
        <strain evidence="2 3">CLA-AP-H27</strain>
    </source>
</reference>
<comment type="caution">
    <text evidence="2">The sequence shown here is derived from an EMBL/GenBank/DDBJ whole genome shotgun (WGS) entry which is preliminary data.</text>
</comment>
<dbReference type="RefSeq" id="WP_349229174.1">
    <property type="nucleotide sequence ID" value="NZ_JBBMFJ010000012.1"/>
</dbReference>
<protein>
    <submittedName>
        <fullName evidence="2">YodL domain-containing protein</fullName>
    </submittedName>
</protein>
<evidence type="ECO:0000313" key="3">
    <source>
        <dbReference type="Proteomes" id="UP001437460"/>
    </source>
</evidence>
<feature type="domain" description="YodL-like" evidence="1">
    <location>
        <begin position="3"/>
        <end position="107"/>
    </location>
</feature>
<sequence length="126" mass="14594">MKIEILMLKEDNERGIKMMFLSLEQLQKFKLNPIRTDYEIVYETEVKEQEGTALNISVVMEGLYERLNRPDRPNRKKMRSMSVGDIIQIDGKELFFCDSVGFKKISFAGTGKLVLKDGKENLEKGK</sequence>
<dbReference type="Proteomes" id="UP001437460">
    <property type="component" value="Unassembled WGS sequence"/>
</dbReference>
<keyword evidence="3" id="KW-1185">Reference proteome</keyword>
<evidence type="ECO:0000259" key="1">
    <source>
        <dbReference type="Pfam" id="PF14191"/>
    </source>
</evidence>
<gene>
    <name evidence="2" type="ORF">WMO41_07185</name>
</gene>
<dbReference type="Pfam" id="PF14191">
    <property type="entry name" value="YodL"/>
    <property type="match status" value="1"/>
</dbReference>
<dbReference type="EMBL" id="JBBMFJ010000012">
    <property type="protein sequence ID" value="MEQ2562947.1"/>
    <property type="molecule type" value="Genomic_DNA"/>
</dbReference>